<sequence>MRTFSTIEGFPVIDQATGQECGHVNDLVYKEGRITGLLVDPKGWLTRQRFLSISDVKSFGNDAIMITSTKKLQLFERKHDYLLKHGKNRLQGMTLLSHEGEKLGLMEDVYFQEEVGTIVGYEVTEGLIADLMEGRKVVKSEEPLTIAKGRAIMTE</sequence>
<dbReference type="AlphaFoldDB" id="W4QKM6"/>
<dbReference type="OrthoDB" id="1707618at2"/>
<feature type="domain" description="PRC-barrel" evidence="1">
    <location>
        <begin position="4"/>
        <end position="73"/>
    </location>
</feature>
<name>W4QKM6_9BACI</name>
<dbReference type="STRING" id="1236971.JCM9152_3720"/>
<reference evidence="2" key="1">
    <citation type="journal article" date="2014" name="Genome Announc.">
        <title>Draft Genome Sequences of Three Alkaliphilic Bacillus Strains, Bacillus wakoensis JCM 9140T, Bacillus akibai JCM 9157T, and Bacillus hemicellulosilyticus JCM 9152T.</title>
        <authorList>
            <person name="Yuki M."/>
            <person name="Oshima K."/>
            <person name="Suda W."/>
            <person name="Oshida Y."/>
            <person name="Kitamura K."/>
            <person name="Iida T."/>
            <person name="Hattori M."/>
            <person name="Ohkuma M."/>
        </authorList>
    </citation>
    <scope>NUCLEOTIDE SEQUENCE [LARGE SCALE GENOMIC DNA]</scope>
    <source>
        <strain evidence="2">JCM 9152</strain>
    </source>
</reference>
<evidence type="ECO:0000259" key="1">
    <source>
        <dbReference type="Pfam" id="PF05239"/>
    </source>
</evidence>
<dbReference type="InterPro" id="IPR027275">
    <property type="entry name" value="PRC-brl_dom"/>
</dbReference>
<evidence type="ECO:0000313" key="3">
    <source>
        <dbReference type="Proteomes" id="UP000018895"/>
    </source>
</evidence>
<dbReference type="SUPFAM" id="SSF50346">
    <property type="entry name" value="PRC-barrel domain"/>
    <property type="match status" value="2"/>
</dbReference>
<dbReference type="Proteomes" id="UP000018895">
    <property type="component" value="Unassembled WGS sequence"/>
</dbReference>
<dbReference type="Gene3D" id="2.30.30.240">
    <property type="entry name" value="PRC-barrel domain"/>
    <property type="match status" value="2"/>
</dbReference>
<dbReference type="EMBL" id="BAUU01000031">
    <property type="protein sequence ID" value="GAE32198.1"/>
    <property type="molecule type" value="Genomic_DNA"/>
</dbReference>
<dbReference type="Pfam" id="PF05239">
    <property type="entry name" value="PRC"/>
    <property type="match status" value="1"/>
</dbReference>
<evidence type="ECO:0000313" key="2">
    <source>
        <dbReference type="EMBL" id="GAE32198.1"/>
    </source>
</evidence>
<protein>
    <recommendedName>
        <fullName evidence="1">PRC-barrel domain-containing protein</fullName>
    </recommendedName>
</protein>
<gene>
    <name evidence="2" type="ORF">JCM9152_3720</name>
</gene>
<comment type="caution">
    <text evidence="2">The sequence shown here is derived from an EMBL/GenBank/DDBJ whole genome shotgun (WGS) entry which is preliminary data.</text>
</comment>
<keyword evidence="3" id="KW-1185">Reference proteome</keyword>
<dbReference type="InterPro" id="IPR011033">
    <property type="entry name" value="PRC_barrel-like_sf"/>
</dbReference>
<accession>W4QKM6</accession>
<organism evidence="2 3">
    <name type="scientific">Halalkalibacter hemicellulosilyticusJCM 9152</name>
    <dbReference type="NCBI Taxonomy" id="1236971"/>
    <lineage>
        <taxon>Bacteria</taxon>
        <taxon>Bacillati</taxon>
        <taxon>Bacillota</taxon>
        <taxon>Bacilli</taxon>
        <taxon>Bacillales</taxon>
        <taxon>Bacillaceae</taxon>
        <taxon>Halalkalibacter</taxon>
    </lineage>
</organism>
<proteinExistence type="predicted"/>